<evidence type="ECO:0000313" key="2">
    <source>
        <dbReference type="EMBL" id="MDC7684927.1"/>
    </source>
</evidence>
<feature type="transmembrane region" description="Helical" evidence="1">
    <location>
        <begin position="80"/>
        <end position="105"/>
    </location>
</feature>
<dbReference type="EMBL" id="JAQQKX010000017">
    <property type="protein sequence ID" value="MDC7684927.1"/>
    <property type="molecule type" value="Genomic_DNA"/>
</dbReference>
<evidence type="ECO:0000256" key="1">
    <source>
        <dbReference type="SAM" id="Phobius"/>
    </source>
</evidence>
<accession>A0ABT5HXX1</accession>
<comment type="caution">
    <text evidence="2">The sequence shown here is derived from an EMBL/GenBank/DDBJ whole genome shotgun (WGS) entry which is preliminary data.</text>
</comment>
<dbReference type="RefSeq" id="WP_272749410.1">
    <property type="nucleotide sequence ID" value="NZ_JAQQKX010000017.1"/>
</dbReference>
<dbReference type="Proteomes" id="UP001214854">
    <property type="component" value="Unassembled WGS sequence"/>
</dbReference>
<sequence length="248" mass="27925">MNDEKRDIARLYGRAHRDYLNARYNQHKGGWPGGFGAILLAVVLYVVTQNMVLSAVFLVAALIMCFAIKKPAQPYSEVTMTAFIWGCYGVTIIFLITAITLYVAIMAFDAAPYQSWVTCPLIIAPWCSGQDENREKFWLFYNLCLLASFVLWFYAARQLPYRHNRDAPKLTAKAVVHLIVCISALTALIMGIYIIAPENEISVGYRYGPAPFYSGVGVLYFLPYAVLLITLFATIYGLLGYVVSRLRK</sequence>
<feature type="transmembrane region" description="Helical" evidence="1">
    <location>
        <begin position="138"/>
        <end position="155"/>
    </location>
</feature>
<name>A0ABT5HXX1_9CAUL</name>
<gene>
    <name evidence="2" type="ORF">PQU92_16710</name>
</gene>
<feature type="transmembrane region" description="Helical" evidence="1">
    <location>
        <begin position="175"/>
        <end position="196"/>
    </location>
</feature>
<keyword evidence="1" id="KW-0812">Transmembrane</keyword>
<feature type="transmembrane region" description="Helical" evidence="1">
    <location>
        <begin position="29"/>
        <end position="46"/>
    </location>
</feature>
<keyword evidence="1" id="KW-1133">Transmembrane helix</keyword>
<evidence type="ECO:0000313" key="3">
    <source>
        <dbReference type="Proteomes" id="UP001214854"/>
    </source>
</evidence>
<keyword evidence="3" id="KW-1185">Reference proteome</keyword>
<reference evidence="2 3" key="1">
    <citation type="submission" date="2023-01" db="EMBL/GenBank/DDBJ databases">
        <title>Novel species of the genus Asticcacaulis isolated from rivers.</title>
        <authorList>
            <person name="Lu H."/>
        </authorList>
    </citation>
    <scope>NUCLEOTIDE SEQUENCE [LARGE SCALE GENOMIC DNA]</scope>
    <source>
        <strain evidence="2 3">BYS171W</strain>
    </source>
</reference>
<feature type="transmembrane region" description="Helical" evidence="1">
    <location>
        <begin position="216"/>
        <end position="243"/>
    </location>
</feature>
<organism evidence="2 3">
    <name type="scientific">Asticcacaulis aquaticus</name>
    <dbReference type="NCBI Taxonomy" id="2984212"/>
    <lineage>
        <taxon>Bacteria</taxon>
        <taxon>Pseudomonadati</taxon>
        <taxon>Pseudomonadota</taxon>
        <taxon>Alphaproteobacteria</taxon>
        <taxon>Caulobacterales</taxon>
        <taxon>Caulobacteraceae</taxon>
        <taxon>Asticcacaulis</taxon>
    </lineage>
</organism>
<protein>
    <submittedName>
        <fullName evidence="2">Uncharacterized protein</fullName>
    </submittedName>
</protein>
<feature type="transmembrane region" description="Helical" evidence="1">
    <location>
        <begin position="52"/>
        <end position="68"/>
    </location>
</feature>
<keyword evidence="1" id="KW-0472">Membrane</keyword>
<proteinExistence type="predicted"/>